<feature type="transmembrane region" description="Helical" evidence="5">
    <location>
        <begin position="36"/>
        <end position="56"/>
    </location>
</feature>
<sequence length="193" mass="20783">MLQLIFGLVLFLGIHSTLIFAPSIKSAVVARSGALTWRAIYSLFALVGLVLIILGYGASRQSPVMVWVPPSGLSHLALLLTLPAFILLAAAYVPNNHMKAKMGHPMYLAIKTWALAHLLANGMLADILLFGTFLAWAIAGFAVRRKQDRKAGTQYPQGTMGGNITTVLVGIVGWAVFAFYLHALLIGVNPMPM</sequence>
<reference evidence="7" key="2">
    <citation type="submission" date="2020-09" db="EMBL/GenBank/DDBJ databases">
        <authorList>
            <person name="Sun Q."/>
            <person name="Zhou Y."/>
        </authorList>
    </citation>
    <scope>NUCLEOTIDE SEQUENCE</scope>
    <source>
        <strain evidence="7">CGMCC 1.15425</strain>
    </source>
</reference>
<comment type="caution">
    <text evidence="7">The sequence shown here is derived from an EMBL/GenBank/DDBJ whole genome shotgun (WGS) entry which is preliminary data.</text>
</comment>
<dbReference type="Pfam" id="PF07298">
    <property type="entry name" value="NnrU"/>
    <property type="match status" value="1"/>
</dbReference>
<dbReference type="EMBL" id="BMIY01000005">
    <property type="protein sequence ID" value="GGG57994.1"/>
    <property type="molecule type" value="Genomic_DNA"/>
</dbReference>
<comment type="subcellular location">
    <subcellularLocation>
        <location evidence="1">Membrane</location>
        <topology evidence="1">Multi-pass membrane protein</topology>
    </subcellularLocation>
</comment>
<protein>
    <submittedName>
        <fullName evidence="7">NnrU protein</fullName>
    </submittedName>
</protein>
<gene>
    <name evidence="7" type="ORF">GCM10011403_14140</name>
</gene>
<organism evidence="7 8">
    <name type="scientific">Pseudohongiella nitratireducens</name>
    <dbReference type="NCBI Taxonomy" id="1768907"/>
    <lineage>
        <taxon>Bacteria</taxon>
        <taxon>Pseudomonadati</taxon>
        <taxon>Pseudomonadota</taxon>
        <taxon>Gammaproteobacteria</taxon>
        <taxon>Pseudomonadales</taxon>
        <taxon>Pseudohongiellaceae</taxon>
        <taxon>Pseudohongiella</taxon>
    </lineage>
</organism>
<proteinExistence type="predicted"/>
<keyword evidence="4 5" id="KW-0472">Membrane</keyword>
<dbReference type="RefSeq" id="WP_068813219.1">
    <property type="nucleotide sequence ID" value="NZ_BMIY01000005.1"/>
</dbReference>
<keyword evidence="2 5" id="KW-0812">Transmembrane</keyword>
<accession>A0A917GV75</accession>
<evidence type="ECO:0000259" key="6">
    <source>
        <dbReference type="Pfam" id="PF07298"/>
    </source>
</evidence>
<dbReference type="InterPro" id="IPR009915">
    <property type="entry name" value="NnrU_dom"/>
</dbReference>
<dbReference type="Proteomes" id="UP000627715">
    <property type="component" value="Unassembled WGS sequence"/>
</dbReference>
<dbReference type="OrthoDB" id="5293641at2"/>
<reference evidence="7" key="1">
    <citation type="journal article" date="2014" name="Int. J. Syst. Evol. Microbiol.">
        <title>Complete genome sequence of Corynebacterium casei LMG S-19264T (=DSM 44701T), isolated from a smear-ripened cheese.</title>
        <authorList>
            <consortium name="US DOE Joint Genome Institute (JGI-PGF)"/>
            <person name="Walter F."/>
            <person name="Albersmeier A."/>
            <person name="Kalinowski J."/>
            <person name="Ruckert C."/>
        </authorList>
    </citation>
    <scope>NUCLEOTIDE SEQUENCE</scope>
    <source>
        <strain evidence="7">CGMCC 1.15425</strain>
    </source>
</reference>
<evidence type="ECO:0000256" key="2">
    <source>
        <dbReference type="ARBA" id="ARBA00022692"/>
    </source>
</evidence>
<feature type="transmembrane region" description="Helical" evidence="5">
    <location>
        <begin position="164"/>
        <end position="188"/>
    </location>
</feature>
<evidence type="ECO:0000313" key="8">
    <source>
        <dbReference type="Proteomes" id="UP000627715"/>
    </source>
</evidence>
<evidence type="ECO:0000256" key="3">
    <source>
        <dbReference type="ARBA" id="ARBA00022989"/>
    </source>
</evidence>
<evidence type="ECO:0000256" key="4">
    <source>
        <dbReference type="ARBA" id="ARBA00023136"/>
    </source>
</evidence>
<dbReference type="AlphaFoldDB" id="A0A917GV75"/>
<evidence type="ECO:0000256" key="5">
    <source>
        <dbReference type="SAM" id="Phobius"/>
    </source>
</evidence>
<name>A0A917GV75_9GAMM</name>
<feature type="domain" description="NnrU" evidence="6">
    <location>
        <begin position="4"/>
        <end position="190"/>
    </location>
</feature>
<feature type="transmembrane region" description="Helical" evidence="5">
    <location>
        <begin position="76"/>
        <end position="94"/>
    </location>
</feature>
<keyword evidence="3 5" id="KW-1133">Transmembrane helix</keyword>
<evidence type="ECO:0000256" key="1">
    <source>
        <dbReference type="ARBA" id="ARBA00004141"/>
    </source>
</evidence>
<feature type="transmembrane region" description="Helical" evidence="5">
    <location>
        <begin position="114"/>
        <end position="143"/>
    </location>
</feature>
<dbReference type="GO" id="GO:0016020">
    <property type="term" value="C:membrane"/>
    <property type="evidence" value="ECO:0007669"/>
    <property type="project" value="UniProtKB-SubCell"/>
</dbReference>
<keyword evidence="8" id="KW-1185">Reference proteome</keyword>
<evidence type="ECO:0000313" key="7">
    <source>
        <dbReference type="EMBL" id="GGG57994.1"/>
    </source>
</evidence>